<dbReference type="RefSeq" id="WP_173200795.1">
    <property type="nucleotide sequence ID" value="NZ_JABFCX010000003.1"/>
</dbReference>
<gene>
    <name evidence="4" type="primary">fliE</name>
    <name evidence="5" type="ORF">HK107_13815</name>
</gene>
<dbReference type="GO" id="GO:0009425">
    <property type="term" value="C:bacterial-type flagellum basal body"/>
    <property type="evidence" value="ECO:0007669"/>
    <property type="project" value="UniProtKB-SubCell"/>
</dbReference>
<keyword evidence="5" id="KW-0966">Cell projection</keyword>
<evidence type="ECO:0000256" key="2">
    <source>
        <dbReference type="ARBA" id="ARBA00009272"/>
    </source>
</evidence>
<evidence type="ECO:0000256" key="1">
    <source>
        <dbReference type="ARBA" id="ARBA00004117"/>
    </source>
</evidence>
<comment type="similarity">
    <text evidence="2 4">Belongs to the FliE family.</text>
</comment>
<accession>A0A7Y3RNM2</accession>
<protein>
    <recommendedName>
        <fullName evidence="4">Flagellar hook-basal body complex protein FliE</fullName>
    </recommendedName>
</protein>
<keyword evidence="5" id="KW-0282">Flagellum</keyword>
<organism evidence="5 6">
    <name type="scientific">Parvularcula mediterranea</name>
    <dbReference type="NCBI Taxonomy" id="2732508"/>
    <lineage>
        <taxon>Bacteria</taxon>
        <taxon>Pseudomonadati</taxon>
        <taxon>Pseudomonadota</taxon>
        <taxon>Alphaproteobacteria</taxon>
        <taxon>Parvularculales</taxon>
        <taxon>Parvularculaceae</taxon>
        <taxon>Parvularcula</taxon>
    </lineage>
</organism>
<dbReference type="GO" id="GO:0071973">
    <property type="term" value="P:bacterial-type flagellum-dependent cell motility"/>
    <property type="evidence" value="ECO:0007669"/>
    <property type="project" value="InterPro"/>
</dbReference>
<dbReference type="InterPro" id="IPR001624">
    <property type="entry name" value="FliE"/>
</dbReference>
<dbReference type="EMBL" id="JABFCX010000003">
    <property type="protein sequence ID" value="NNU17404.1"/>
    <property type="molecule type" value="Genomic_DNA"/>
</dbReference>
<dbReference type="HAMAP" id="MF_00724">
    <property type="entry name" value="FliE"/>
    <property type="match status" value="1"/>
</dbReference>
<dbReference type="GO" id="GO:0003774">
    <property type="term" value="F:cytoskeletal motor activity"/>
    <property type="evidence" value="ECO:0007669"/>
    <property type="project" value="InterPro"/>
</dbReference>
<keyword evidence="5" id="KW-0969">Cilium</keyword>
<comment type="subcellular location">
    <subcellularLocation>
        <location evidence="1 4">Bacterial flagellum basal body</location>
    </subcellularLocation>
</comment>
<sequence length="101" mass="10718">MIEAIAAISGTQMGGASAVQSSQSVKNVPAMSFTEALKSTAVQQIETVQASEAMTMNAMHGKASLQDVVQSTVQAELAVETSLAIRNKMIEAYQEIMRMPI</sequence>
<dbReference type="Proteomes" id="UP000536835">
    <property type="component" value="Unassembled WGS sequence"/>
</dbReference>
<dbReference type="GO" id="GO:0005198">
    <property type="term" value="F:structural molecule activity"/>
    <property type="evidence" value="ECO:0007669"/>
    <property type="project" value="InterPro"/>
</dbReference>
<evidence type="ECO:0000256" key="4">
    <source>
        <dbReference type="HAMAP-Rule" id="MF_00724"/>
    </source>
</evidence>
<dbReference type="PRINTS" id="PR01006">
    <property type="entry name" value="FLGHOOKFLIE"/>
</dbReference>
<comment type="caution">
    <text evidence="5">The sequence shown here is derived from an EMBL/GenBank/DDBJ whole genome shotgun (WGS) entry which is preliminary data.</text>
</comment>
<dbReference type="PANTHER" id="PTHR34653">
    <property type="match status" value="1"/>
</dbReference>
<evidence type="ECO:0000256" key="3">
    <source>
        <dbReference type="ARBA" id="ARBA00023143"/>
    </source>
</evidence>
<name>A0A7Y3RNM2_9PROT</name>
<dbReference type="PANTHER" id="PTHR34653:SF1">
    <property type="entry name" value="FLAGELLAR HOOK-BASAL BODY COMPLEX PROTEIN FLIE"/>
    <property type="match status" value="1"/>
</dbReference>
<evidence type="ECO:0000313" key="6">
    <source>
        <dbReference type="Proteomes" id="UP000536835"/>
    </source>
</evidence>
<proteinExistence type="inferred from homology"/>
<keyword evidence="6" id="KW-1185">Reference proteome</keyword>
<evidence type="ECO:0000313" key="5">
    <source>
        <dbReference type="EMBL" id="NNU17404.1"/>
    </source>
</evidence>
<reference evidence="5 6" key="1">
    <citation type="submission" date="2020-05" db="EMBL/GenBank/DDBJ databases">
        <title>Parvularcula mediterraneae sp. nov., isolated from polypropylene straw from shallow seawater of the seashore of Laganas in Zakynthos island, Greece.</title>
        <authorList>
            <person name="Szabo I."/>
            <person name="Al-Omari J."/>
            <person name="Rado J."/>
            <person name="Szerdahelyi G.S."/>
        </authorList>
    </citation>
    <scope>NUCLEOTIDE SEQUENCE [LARGE SCALE GENOMIC DNA]</scope>
    <source>
        <strain evidence="5 6">ZS-1/3</strain>
    </source>
</reference>
<dbReference type="Pfam" id="PF02049">
    <property type="entry name" value="FliE"/>
    <property type="match status" value="1"/>
</dbReference>
<dbReference type="AlphaFoldDB" id="A0A7Y3RNM2"/>
<keyword evidence="3 4" id="KW-0975">Bacterial flagellum</keyword>